<evidence type="ECO:0000259" key="4">
    <source>
        <dbReference type="PROSITE" id="PS50987"/>
    </source>
</evidence>
<dbReference type="InterPro" id="IPR036388">
    <property type="entry name" value="WH-like_DNA-bd_sf"/>
</dbReference>
<evidence type="ECO:0000313" key="6">
    <source>
        <dbReference type="Proteomes" id="UP000191897"/>
    </source>
</evidence>
<proteinExistence type="predicted"/>
<keyword evidence="1" id="KW-0805">Transcription regulation</keyword>
<name>A0A1S7SE55_AGRTU</name>
<keyword evidence="2" id="KW-0238">DNA-binding</keyword>
<dbReference type="CDD" id="cd00090">
    <property type="entry name" value="HTH_ARSR"/>
    <property type="match status" value="1"/>
</dbReference>
<evidence type="ECO:0000256" key="3">
    <source>
        <dbReference type="ARBA" id="ARBA00023163"/>
    </source>
</evidence>
<dbReference type="InterPro" id="IPR001845">
    <property type="entry name" value="HTH_ArsR_DNA-bd_dom"/>
</dbReference>
<evidence type="ECO:0000256" key="2">
    <source>
        <dbReference type="ARBA" id="ARBA00023125"/>
    </source>
</evidence>
<dbReference type="SUPFAM" id="SSF46785">
    <property type="entry name" value="Winged helix' DNA-binding domain"/>
    <property type="match status" value="1"/>
</dbReference>
<keyword evidence="3" id="KW-0804">Transcription</keyword>
<dbReference type="PRINTS" id="PR00778">
    <property type="entry name" value="HTHARSR"/>
</dbReference>
<dbReference type="GO" id="GO:0003677">
    <property type="term" value="F:DNA binding"/>
    <property type="evidence" value="ECO:0007669"/>
    <property type="project" value="UniProtKB-KW"/>
</dbReference>
<dbReference type="InterPro" id="IPR036390">
    <property type="entry name" value="WH_DNA-bd_sf"/>
</dbReference>
<reference evidence="5 6" key="1">
    <citation type="submission" date="2016-01" db="EMBL/GenBank/DDBJ databases">
        <authorList>
            <person name="Oliw E.H."/>
        </authorList>
    </citation>
    <scope>NUCLEOTIDE SEQUENCE [LARGE SCALE GENOMIC DNA]</scope>
    <source>
        <strain evidence="5 6">Kerr 14</strain>
    </source>
</reference>
<dbReference type="Gene3D" id="1.10.10.10">
    <property type="entry name" value="Winged helix-like DNA-binding domain superfamily/Winged helix DNA-binding domain"/>
    <property type="match status" value="1"/>
</dbReference>
<dbReference type="GO" id="GO:0003700">
    <property type="term" value="F:DNA-binding transcription factor activity"/>
    <property type="evidence" value="ECO:0007669"/>
    <property type="project" value="InterPro"/>
</dbReference>
<evidence type="ECO:0000313" key="5">
    <source>
        <dbReference type="EMBL" id="CUX67541.1"/>
    </source>
</evidence>
<dbReference type="PANTHER" id="PTHR33154:SF28">
    <property type="entry name" value="HTH-TYPE TRANSCRIPTIONAL REGULATOR YGAV-RELATED"/>
    <property type="match status" value="1"/>
</dbReference>
<dbReference type="InterPro" id="IPR051081">
    <property type="entry name" value="HTH_MetalResp_TranReg"/>
</dbReference>
<dbReference type="RefSeq" id="WP_080868028.1">
    <property type="nucleotide sequence ID" value="NZ_LT009733.1"/>
</dbReference>
<dbReference type="Pfam" id="PF01022">
    <property type="entry name" value="HTH_5"/>
    <property type="match status" value="1"/>
</dbReference>
<protein>
    <submittedName>
        <fullName evidence="5">Nodulation protein NolR</fullName>
    </submittedName>
</protein>
<organism evidence="5 6">
    <name type="scientific">Agrobacterium tumefaciens str. Kerr 14</name>
    <dbReference type="NCBI Taxonomy" id="1183424"/>
    <lineage>
        <taxon>Bacteria</taxon>
        <taxon>Pseudomonadati</taxon>
        <taxon>Pseudomonadota</taxon>
        <taxon>Alphaproteobacteria</taxon>
        <taxon>Hyphomicrobiales</taxon>
        <taxon>Rhizobiaceae</taxon>
        <taxon>Rhizobium/Agrobacterium group</taxon>
        <taxon>Agrobacterium</taxon>
        <taxon>Agrobacterium tumefaciens complex</taxon>
    </lineage>
</organism>
<accession>A0A1S7SE55</accession>
<dbReference type="NCBIfam" id="NF033788">
    <property type="entry name" value="HTH_metalloreg"/>
    <property type="match status" value="1"/>
</dbReference>
<dbReference type="AlphaFoldDB" id="A0A1S7SE55"/>
<gene>
    <name evidence="5" type="ORF">AGR4C_pb20159</name>
</gene>
<dbReference type="PROSITE" id="PS50987">
    <property type="entry name" value="HTH_ARSR_2"/>
    <property type="match status" value="1"/>
</dbReference>
<dbReference type="EMBL" id="FBWC01000041">
    <property type="protein sequence ID" value="CUX67541.1"/>
    <property type="molecule type" value="Genomic_DNA"/>
</dbReference>
<feature type="domain" description="HTH arsR-type" evidence="4">
    <location>
        <begin position="1"/>
        <end position="95"/>
    </location>
</feature>
<evidence type="ECO:0000256" key="1">
    <source>
        <dbReference type="ARBA" id="ARBA00023015"/>
    </source>
</evidence>
<dbReference type="SMART" id="SM00418">
    <property type="entry name" value="HTH_ARSR"/>
    <property type="match status" value="1"/>
</dbReference>
<sequence length="96" mass="10446">MDEEQAVKAAALCAILGNPVRLSLVRAMLLQDTSVAELSSIAGLSQSATSQHLARLRAVGLVETRRDAQTIYYRCTSHAVRKLLHVVDQTNRNGSE</sequence>
<dbReference type="PANTHER" id="PTHR33154">
    <property type="entry name" value="TRANSCRIPTIONAL REGULATOR, ARSR FAMILY"/>
    <property type="match status" value="1"/>
</dbReference>
<dbReference type="Proteomes" id="UP000191897">
    <property type="component" value="Unassembled WGS sequence"/>
</dbReference>
<dbReference type="InterPro" id="IPR011991">
    <property type="entry name" value="ArsR-like_HTH"/>
</dbReference>